<protein>
    <submittedName>
        <fullName evidence="4">DUF2063 domain-containing protein</fullName>
    </submittedName>
</protein>
<dbReference type="OrthoDB" id="4146344at2"/>
<dbReference type="Pfam" id="PF09836">
    <property type="entry name" value="DUF2063"/>
    <property type="match status" value="1"/>
</dbReference>
<evidence type="ECO:0000313" key="5">
    <source>
        <dbReference type="Proteomes" id="UP000431485"/>
    </source>
</evidence>
<accession>A0A7X2V016</accession>
<feature type="transmembrane region" description="Helical" evidence="1">
    <location>
        <begin position="38"/>
        <end position="63"/>
    </location>
</feature>
<dbReference type="Gene3D" id="1.10.150.690">
    <property type="entry name" value="DUF2063"/>
    <property type="match status" value="1"/>
</dbReference>
<comment type="caution">
    <text evidence="4">The sequence shown here is derived from an EMBL/GenBank/DDBJ whole genome shotgun (WGS) entry which is preliminary data.</text>
</comment>
<keyword evidence="1" id="KW-0812">Transmembrane</keyword>
<evidence type="ECO:0000313" key="4">
    <source>
        <dbReference type="EMBL" id="MTD20787.1"/>
    </source>
</evidence>
<keyword evidence="1" id="KW-0472">Membrane</keyword>
<evidence type="ECO:0000259" key="3">
    <source>
        <dbReference type="Pfam" id="PF22106"/>
    </source>
</evidence>
<dbReference type="RefSeq" id="WP_154744425.1">
    <property type="nucleotide sequence ID" value="NZ_JBHSTG010000009.1"/>
</dbReference>
<dbReference type="EMBL" id="WLYI01000022">
    <property type="protein sequence ID" value="MTD20787.1"/>
    <property type="molecule type" value="Genomic_DNA"/>
</dbReference>
<dbReference type="InterPro" id="IPR044922">
    <property type="entry name" value="DUF2063_N_sf"/>
</dbReference>
<dbReference type="Gene3D" id="3.90.930.50">
    <property type="match status" value="1"/>
</dbReference>
<name>A0A7X2V016_9PSED</name>
<dbReference type="AlphaFoldDB" id="A0A7X2V016"/>
<sequence length="269" mass="29485">MADFSPSLHSQQLALTRYLRDPDGHAPPAGMDPVRAKVYLNLIINNLLGLLGGTFPVLIAVLGDAGWRALVRRFLRDYRSQTPHFGEVAREFVAFVASLEESPGQEHPWYPFLPELAHYEWVEMALQQVDAAPFQAGDAEQLLERPLRLSPLAWPLAYTWAVHRLGPGHLPAAAPEPPTLLLICRVPGGQVRFSELSPLAWRLLQRIEQFPGLDGQEQLQALAGEAGAPDLASFVADALVLLLRLHKQAVVGVASTPDLSGITAHAMWA</sequence>
<dbReference type="InterPro" id="IPR018640">
    <property type="entry name" value="DUF2063"/>
</dbReference>
<feature type="domain" description="NGO1945-like C-terminal" evidence="3">
    <location>
        <begin position="150"/>
        <end position="245"/>
    </location>
</feature>
<keyword evidence="5" id="KW-1185">Reference proteome</keyword>
<feature type="domain" description="Putative DNA-binding" evidence="2">
    <location>
        <begin position="11"/>
        <end position="96"/>
    </location>
</feature>
<dbReference type="Proteomes" id="UP000431485">
    <property type="component" value="Unassembled WGS sequence"/>
</dbReference>
<proteinExistence type="predicted"/>
<organism evidence="4 5">
    <name type="scientific">Pseudomonas karstica</name>
    <dbReference type="NCBI Taxonomy" id="1055468"/>
    <lineage>
        <taxon>Bacteria</taxon>
        <taxon>Pseudomonadati</taxon>
        <taxon>Pseudomonadota</taxon>
        <taxon>Gammaproteobacteria</taxon>
        <taxon>Pseudomonadales</taxon>
        <taxon>Pseudomonadaceae</taxon>
        <taxon>Pseudomonas</taxon>
    </lineage>
</organism>
<reference evidence="4 5" key="1">
    <citation type="submission" date="2019-11" db="EMBL/GenBank/DDBJ databases">
        <title>Pseudmonas karstica sp. nov. and Pseudomonas spelaei sp. nov. from caves.</title>
        <authorList>
            <person name="Zeman M."/>
        </authorList>
    </citation>
    <scope>NUCLEOTIDE SEQUENCE [LARGE SCALE GENOMIC DNA]</scope>
    <source>
        <strain evidence="4 5">CCM 7891</strain>
    </source>
</reference>
<dbReference type="Pfam" id="PF22106">
    <property type="entry name" value="NGO1945_C"/>
    <property type="match status" value="1"/>
</dbReference>
<dbReference type="InterPro" id="IPR054098">
    <property type="entry name" value="NGO1945-like_C"/>
</dbReference>
<gene>
    <name evidence="4" type="ORF">GIR22_16795</name>
</gene>
<evidence type="ECO:0000256" key="1">
    <source>
        <dbReference type="SAM" id="Phobius"/>
    </source>
</evidence>
<evidence type="ECO:0000259" key="2">
    <source>
        <dbReference type="Pfam" id="PF09836"/>
    </source>
</evidence>
<keyword evidence="1" id="KW-1133">Transmembrane helix</keyword>